<dbReference type="Pfam" id="PF16528">
    <property type="entry name" value="Exo84_C"/>
    <property type="match status" value="1"/>
</dbReference>
<keyword evidence="4" id="KW-0175">Coiled coil</keyword>
<organism evidence="7 8">
    <name type="scientific">Jatropha curcas</name>
    <name type="common">Barbados nut</name>
    <dbReference type="NCBI Taxonomy" id="180498"/>
    <lineage>
        <taxon>Eukaryota</taxon>
        <taxon>Viridiplantae</taxon>
        <taxon>Streptophyta</taxon>
        <taxon>Embryophyta</taxon>
        <taxon>Tracheophyta</taxon>
        <taxon>Spermatophyta</taxon>
        <taxon>Magnoliopsida</taxon>
        <taxon>eudicotyledons</taxon>
        <taxon>Gunneridae</taxon>
        <taxon>Pentapetalae</taxon>
        <taxon>rosids</taxon>
        <taxon>fabids</taxon>
        <taxon>Malpighiales</taxon>
        <taxon>Euphorbiaceae</taxon>
        <taxon>Crotonoideae</taxon>
        <taxon>Jatropheae</taxon>
        <taxon>Jatropha</taxon>
    </lineage>
</organism>
<dbReference type="GO" id="GO:0006887">
    <property type="term" value="P:exocytosis"/>
    <property type="evidence" value="ECO:0007669"/>
    <property type="project" value="UniProtKB-KW"/>
</dbReference>
<dbReference type="EMBL" id="KK914893">
    <property type="protein sequence ID" value="KDP26491.1"/>
    <property type="molecule type" value="Genomic_DNA"/>
</dbReference>
<evidence type="ECO:0000256" key="3">
    <source>
        <dbReference type="ARBA" id="ARBA00022483"/>
    </source>
</evidence>
<name>A0A067JRA7_JATCU</name>
<keyword evidence="8" id="KW-1185">Reference proteome</keyword>
<evidence type="ECO:0000313" key="7">
    <source>
        <dbReference type="EMBL" id="KDP26491.1"/>
    </source>
</evidence>
<proteinExistence type="inferred from homology"/>
<evidence type="ECO:0000259" key="6">
    <source>
        <dbReference type="Pfam" id="PF16528"/>
    </source>
</evidence>
<dbReference type="AlphaFoldDB" id="A0A067JRA7"/>
<keyword evidence="3" id="KW-0268">Exocytosis</keyword>
<dbReference type="PANTHER" id="PTHR21426">
    <property type="entry name" value="EXOCYST COMPLEX COMPONENT 8"/>
    <property type="match status" value="1"/>
</dbReference>
<dbReference type="GO" id="GO:0006893">
    <property type="term" value="P:Golgi to plasma membrane transport"/>
    <property type="evidence" value="ECO:0007669"/>
    <property type="project" value="TreeGrafter"/>
</dbReference>
<dbReference type="InterPro" id="IPR016159">
    <property type="entry name" value="Cullin_repeat-like_dom_sf"/>
</dbReference>
<dbReference type="Pfam" id="PF08700">
    <property type="entry name" value="VPS51_Exo84_N"/>
    <property type="match status" value="1"/>
</dbReference>
<gene>
    <name evidence="7" type="ORF">JCGZ_17649</name>
</gene>
<dbReference type="STRING" id="180498.A0A067JRA7"/>
<keyword evidence="2" id="KW-0813">Transport</keyword>
<feature type="domain" description="Exocyst component Exo84 C-terminal" evidence="6">
    <location>
        <begin position="147"/>
        <end position="340"/>
    </location>
</feature>
<dbReference type="GO" id="GO:0000145">
    <property type="term" value="C:exocyst"/>
    <property type="evidence" value="ECO:0007669"/>
    <property type="project" value="InterPro"/>
</dbReference>
<sequence length="881" mass="99625">MESSTVSSRFRFRDHRQPEDSPDSGTSSDLSSVSSERDEESELESMSGKGIRRLCTELLEIKAASDEDFHRNIFSNYSAFVGIFEEVKDMEKELMVLRTHVSTQKRLVKDLIDGVYQKALSEETMESITEKLKCDELSPLNELEARVSNVSENLDVLLSENRVDEAIAILEMEEENLQKVQLEDDTPLDVLMLYNSAISERKAMITLQLTLVAENSRISAAELQKALVGICRLGNSHIATQLLLKYYHSRLAAGIHNLQSSESFLQGMYIKELSNFVFSIISQAARSFVKLYGETSPYASEFIQWVQEEIEVFAFSFTKYVKSVSEITDGLSAAVEAVQVAISYCSLLETQRLMLQPCLIRHLRNCMEDVLEIHIDHFKKVISIITSTDAWVLGRYLVSGILNEDCSYAVGQQPEYCLLTNSGRKFVTLLQAITQEMIPLAAIQMEDSILEGLSNLFMEYISILEKAMNSKLNVSENSGSKIILAESVLQQVSILANLSTVNHFFSSTVVSFFRDINCTNSELTENHSVACQQQELDSCVMTIQEASVQLRTQFFQKFICKILSLEVCKWNPEIPVDRKTGSSLVHGLMPSSFFQTTFSSYSFHFVVHKLLFLELRKLDKLAEDNVFEVDWLMELSRDLIKAVFIWISNNKEIWEIKENLTFQHSDVLNQFVLDTHFLAAVTKYEEYFPNSPLALSTLLKSAFVSVGLDPVRDVEDDGWAIKAAAEAIQWLLEIEKTELPSNYELVNDYVEPPENHSEHGSETVMDDARSSFEFFPVSEEDAEAIEASEVATRKQKAKLIKELDYFVWSQDAMEDKGCNVERSAATHPLDSSGDLEDIESKNVASDRFHFAQETTLSDLLLSVDNGETSEEGFPTEVSRST</sequence>
<feature type="compositionally biased region" description="Low complexity" evidence="5">
    <location>
        <begin position="23"/>
        <end position="34"/>
    </location>
</feature>
<feature type="region of interest" description="Disordered" evidence="5">
    <location>
        <begin position="861"/>
        <end position="881"/>
    </location>
</feature>
<evidence type="ECO:0000256" key="2">
    <source>
        <dbReference type="ARBA" id="ARBA00022448"/>
    </source>
</evidence>
<feature type="coiled-coil region" evidence="4">
    <location>
        <begin position="140"/>
        <end position="183"/>
    </location>
</feature>
<dbReference type="SUPFAM" id="SSF74788">
    <property type="entry name" value="Cullin repeat-like"/>
    <property type="match status" value="1"/>
</dbReference>
<reference evidence="7 8" key="1">
    <citation type="journal article" date="2014" name="PLoS ONE">
        <title>Global Analysis of Gene Expression Profiles in Physic Nut (Jatropha curcas L.) Seedlings Exposed to Salt Stress.</title>
        <authorList>
            <person name="Zhang L."/>
            <person name="Zhang C."/>
            <person name="Wu P."/>
            <person name="Chen Y."/>
            <person name="Li M."/>
            <person name="Jiang H."/>
            <person name="Wu G."/>
        </authorList>
    </citation>
    <scope>NUCLEOTIDE SEQUENCE [LARGE SCALE GENOMIC DNA]</scope>
    <source>
        <strain evidence="8">cv. GZQX0401</strain>
        <tissue evidence="7">Young leaves</tissue>
    </source>
</reference>
<accession>A0A067JRA7</accession>
<dbReference type="Gene3D" id="1.20.58.1220">
    <property type="entry name" value="Exo84p, C-terminal helical domain"/>
    <property type="match status" value="1"/>
</dbReference>
<evidence type="ECO:0000256" key="5">
    <source>
        <dbReference type="SAM" id="MobiDB-lite"/>
    </source>
</evidence>
<evidence type="ECO:0000313" key="8">
    <source>
        <dbReference type="Proteomes" id="UP000027138"/>
    </source>
</evidence>
<dbReference type="InterPro" id="IPR032403">
    <property type="entry name" value="Exo84_C"/>
</dbReference>
<dbReference type="InterPro" id="IPR042561">
    <property type="entry name" value="Exo84_C_1"/>
</dbReference>
<evidence type="ECO:0000256" key="4">
    <source>
        <dbReference type="SAM" id="Coils"/>
    </source>
</evidence>
<dbReference type="GO" id="GO:0008104">
    <property type="term" value="P:intracellular protein localization"/>
    <property type="evidence" value="ECO:0007669"/>
    <property type="project" value="TreeGrafter"/>
</dbReference>
<dbReference type="InterPro" id="IPR033961">
    <property type="entry name" value="Exo84"/>
</dbReference>
<feature type="region of interest" description="Disordered" evidence="5">
    <location>
        <begin position="1"/>
        <end position="47"/>
    </location>
</feature>
<protein>
    <recommendedName>
        <fullName evidence="6">Exocyst component Exo84 C-terminal domain-containing protein</fullName>
    </recommendedName>
</protein>
<dbReference type="InterPro" id="IPR042560">
    <property type="entry name" value="Exo84_C_2"/>
</dbReference>
<dbReference type="OrthoDB" id="642193at2759"/>
<dbReference type="PANTHER" id="PTHR21426:SF13">
    <property type="entry name" value="OS08G0566700 PROTEIN"/>
    <property type="match status" value="1"/>
</dbReference>
<dbReference type="Proteomes" id="UP000027138">
    <property type="component" value="Unassembled WGS sequence"/>
</dbReference>
<dbReference type="Gene3D" id="1.20.58.1210">
    <property type="entry name" value="Exo84p, N-terminal helical domain"/>
    <property type="match status" value="1"/>
</dbReference>
<comment type="similarity">
    <text evidence="1">Belongs to the EXO84 family.</text>
</comment>
<evidence type="ECO:0000256" key="1">
    <source>
        <dbReference type="ARBA" id="ARBA00007210"/>
    </source>
</evidence>